<evidence type="ECO:0000313" key="2">
    <source>
        <dbReference type="EMBL" id="KAB5571563.1"/>
    </source>
</evidence>
<dbReference type="AlphaFoldDB" id="A0A5N5NXF6"/>
<protein>
    <submittedName>
        <fullName evidence="2">Uncharacterized protein</fullName>
    </submittedName>
</protein>
<dbReference type="EMBL" id="VFJC01000008">
    <property type="protein sequence ID" value="KAB5571563.1"/>
    <property type="molecule type" value="Genomic_DNA"/>
</dbReference>
<reference evidence="2 3" key="1">
    <citation type="submission" date="2019-06" db="EMBL/GenBank/DDBJ databases">
        <title>A chromosome-scale genome assembly of the striped catfish, Pangasianodon hypophthalmus.</title>
        <authorList>
            <person name="Wen M."/>
            <person name="Zahm M."/>
            <person name="Roques C."/>
            <person name="Cabau C."/>
            <person name="Klopp C."/>
            <person name="Donnadieu C."/>
            <person name="Jouanno E."/>
            <person name="Avarre J.-C."/>
            <person name="Campet M."/>
            <person name="Ha T.T.T."/>
            <person name="Dugue R."/>
            <person name="Lampietro C."/>
            <person name="Louis A."/>
            <person name="Herpin A."/>
            <person name="Echchiki A."/>
            <person name="Berthelot C."/>
            <person name="Parey E."/>
            <person name="Roest-Crollius H."/>
            <person name="Braasch I."/>
            <person name="Postlethwait J."/>
            <person name="Bobe J."/>
            <person name="Montfort J."/>
            <person name="Bouchez O."/>
            <person name="Begum T."/>
            <person name="Schartl M."/>
            <person name="Guiguen Y."/>
        </authorList>
    </citation>
    <scope>NUCLEOTIDE SEQUENCE [LARGE SCALE GENOMIC DNA]</scope>
    <source>
        <strain evidence="2 3">Indonesia</strain>
        <tissue evidence="2">Blood</tissue>
    </source>
</reference>
<organism evidence="2 3">
    <name type="scientific">Pangasianodon hypophthalmus</name>
    <name type="common">Striped catfish</name>
    <name type="synonym">Helicophagus hypophthalmus</name>
    <dbReference type="NCBI Taxonomy" id="310915"/>
    <lineage>
        <taxon>Eukaryota</taxon>
        <taxon>Metazoa</taxon>
        <taxon>Chordata</taxon>
        <taxon>Craniata</taxon>
        <taxon>Vertebrata</taxon>
        <taxon>Euteleostomi</taxon>
        <taxon>Actinopterygii</taxon>
        <taxon>Neopterygii</taxon>
        <taxon>Teleostei</taxon>
        <taxon>Ostariophysi</taxon>
        <taxon>Siluriformes</taxon>
        <taxon>Pangasiidae</taxon>
        <taxon>Pangasianodon</taxon>
    </lineage>
</organism>
<keyword evidence="3" id="KW-1185">Reference proteome</keyword>
<evidence type="ECO:0000313" key="3">
    <source>
        <dbReference type="Proteomes" id="UP000327468"/>
    </source>
</evidence>
<accession>A0A5N5NXF6</accession>
<comment type="caution">
    <text evidence="2">The sequence shown here is derived from an EMBL/GenBank/DDBJ whole genome shotgun (WGS) entry which is preliminary data.</text>
</comment>
<dbReference type="Proteomes" id="UP000327468">
    <property type="component" value="Chromosome 7"/>
</dbReference>
<proteinExistence type="predicted"/>
<gene>
    <name evidence="2" type="ORF">PHYPO_G00226360</name>
</gene>
<sequence>MMTSMLLLRLPPSSSVCRISAGGASGSKVLPCSPRPPPLHGSQISDYPITGASDTLADEARAFGADGKKGADLGGGRRVMPAAWRVDPVAPR</sequence>
<feature type="region of interest" description="Disordered" evidence="1">
    <location>
        <begin position="24"/>
        <end position="43"/>
    </location>
</feature>
<name>A0A5N5NXF6_PANHP</name>
<evidence type="ECO:0000256" key="1">
    <source>
        <dbReference type="SAM" id="MobiDB-lite"/>
    </source>
</evidence>